<proteinExistence type="predicted"/>
<evidence type="ECO:0000313" key="1">
    <source>
        <dbReference type="EMBL" id="KAK3672603.1"/>
    </source>
</evidence>
<gene>
    <name evidence="1" type="ORF">LTR78_007415</name>
</gene>
<protein>
    <submittedName>
        <fullName evidence="1">Uncharacterized protein</fullName>
    </submittedName>
</protein>
<keyword evidence="2" id="KW-1185">Reference proteome</keyword>
<organism evidence="1 2">
    <name type="scientific">Recurvomyces mirabilis</name>
    <dbReference type="NCBI Taxonomy" id="574656"/>
    <lineage>
        <taxon>Eukaryota</taxon>
        <taxon>Fungi</taxon>
        <taxon>Dikarya</taxon>
        <taxon>Ascomycota</taxon>
        <taxon>Pezizomycotina</taxon>
        <taxon>Dothideomycetes</taxon>
        <taxon>Dothideomycetidae</taxon>
        <taxon>Mycosphaerellales</taxon>
        <taxon>Teratosphaeriaceae</taxon>
        <taxon>Recurvomyces</taxon>
    </lineage>
</organism>
<accession>A0AAE0WG38</accession>
<dbReference type="AlphaFoldDB" id="A0AAE0WG38"/>
<evidence type="ECO:0000313" key="2">
    <source>
        <dbReference type="Proteomes" id="UP001274830"/>
    </source>
</evidence>
<name>A0AAE0WG38_9PEZI</name>
<dbReference type="EMBL" id="JAUTXT010000031">
    <property type="protein sequence ID" value="KAK3672603.1"/>
    <property type="molecule type" value="Genomic_DNA"/>
</dbReference>
<comment type="caution">
    <text evidence="1">The sequence shown here is derived from an EMBL/GenBank/DDBJ whole genome shotgun (WGS) entry which is preliminary data.</text>
</comment>
<sequence>MPASEHAENEVSKTTTDNTLTANPALANLLQTTGTATLHPIFARSNFTGLSDANYQRISPALLLASNIISSPRATLWYHTYLFGPQTPITDLRGRPRNVVHKIYQTYDDMPKVGWLSSQTTEMYISAMVSRTVKFSFLDTVLGQSHIMLNKQKLLDTILSPGRDQPYHAALGRYMVLASTLVHEIAHAVGHTRFGPGAEMLFEDDVYCEAGFAFESFVLGGKLNYLHMRANHDPVASVLDFLQIQTAVWQKVTDVYSMVSADHMPMRGKAPEVPEEYVMSKQTIEKFFDQAFWDGEVPKIKAGCMKHDSDGLRFLVGNVTLRAEEILWEYSFDLLRRGRCRIASPFLDLGSRKASPHSALCTI</sequence>
<reference evidence="1" key="1">
    <citation type="submission" date="2023-07" db="EMBL/GenBank/DDBJ databases">
        <title>Black Yeasts Isolated from many extreme environments.</title>
        <authorList>
            <person name="Coleine C."/>
            <person name="Stajich J.E."/>
            <person name="Selbmann L."/>
        </authorList>
    </citation>
    <scope>NUCLEOTIDE SEQUENCE</scope>
    <source>
        <strain evidence="1">CCFEE 5485</strain>
    </source>
</reference>
<dbReference type="Proteomes" id="UP001274830">
    <property type="component" value="Unassembled WGS sequence"/>
</dbReference>